<dbReference type="PROSITE" id="PS51257">
    <property type="entry name" value="PROKAR_LIPOPROTEIN"/>
    <property type="match status" value="1"/>
</dbReference>
<organism evidence="2 3">
    <name type="scientific">Candidatus Fimimonas merdipullorum</name>
    <dbReference type="NCBI Taxonomy" id="2840822"/>
    <lineage>
        <taxon>Bacteria</taxon>
        <taxon>Pseudomonadati</taxon>
        <taxon>Myxococcota</taxon>
        <taxon>Myxococcia</taxon>
        <taxon>Myxococcales</taxon>
        <taxon>Cystobacterineae</taxon>
        <taxon>Myxococcaceae</taxon>
        <taxon>Myxococcaceae incertae sedis</taxon>
        <taxon>Candidatus Fimimonas</taxon>
    </lineage>
</organism>
<dbReference type="EMBL" id="DVOC01000084">
    <property type="protein sequence ID" value="HIU91329.1"/>
    <property type="molecule type" value="Genomic_DNA"/>
</dbReference>
<reference evidence="2" key="1">
    <citation type="submission" date="2020-10" db="EMBL/GenBank/DDBJ databases">
        <authorList>
            <person name="Gilroy R."/>
        </authorList>
    </citation>
    <scope>NUCLEOTIDE SEQUENCE</scope>
    <source>
        <strain evidence="2">ChiHjej12B11-7776</strain>
    </source>
</reference>
<evidence type="ECO:0000256" key="1">
    <source>
        <dbReference type="SAM" id="SignalP"/>
    </source>
</evidence>
<proteinExistence type="predicted"/>
<gene>
    <name evidence="2" type="ORF">IAC72_04900</name>
</gene>
<sequence length="161" mass="17158">MKKLCILLALLLPAFVLCACVDKPQTQQLSALSVPDLQPDQAAVIVKEGETFLVCTVTLGRDTDASNGEQLLQYLSDEGILSVTWQQSDYGKYLLSVGGAVADESKNQFIAIYTSVEKDKGAWAGVPSYEADGVKLVSAAVGISQLTVEGGAVLYFEVSSY</sequence>
<dbReference type="AlphaFoldDB" id="A0A9D1SQE2"/>
<feature type="chain" id="PRO_5039468065" evidence="1">
    <location>
        <begin position="20"/>
        <end position="161"/>
    </location>
</feature>
<protein>
    <submittedName>
        <fullName evidence="2">Uncharacterized protein</fullName>
    </submittedName>
</protein>
<accession>A0A9D1SQE2</accession>
<evidence type="ECO:0000313" key="2">
    <source>
        <dbReference type="EMBL" id="HIU91329.1"/>
    </source>
</evidence>
<name>A0A9D1SQE2_9BACT</name>
<dbReference type="Proteomes" id="UP000886852">
    <property type="component" value="Unassembled WGS sequence"/>
</dbReference>
<evidence type="ECO:0000313" key="3">
    <source>
        <dbReference type="Proteomes" id="UP000886852"/>
    </source>
</evidence>
<reference evidence="2" key="2">
    <citation type="journal article" date="2021" name="PeerJ">
        <title>Extensive microbial diversity within the chicken gut microbiome revealed by metagenomics and culture.</title>
        <authorList>
            <person name="Gilroy R."/>
            <person name="Ravi A."/>
            <person name="Getino M."/>
            <person name="Pursley I."/>
            <person name="Horton D.L."/>
            <person name="Alikhan N.F."/>
            <person name="Baker D."/>
            <person name="Gharbi K."/>
            <person name="Hall N."/>
            <person name="Watson M."/>
            <person name="Adriaenssens E.M."/>
            <person name="Foster-Nyarko E."/>
            <person name="Jarju S."/>
            <person name="Secka A."/>
            <person name="Antonio M."/>
            <person name="Oren A."/>
            <person name="Chaudhuri R.R."/>
            <person name="La Ragione R."/>
            <person name="Hildebrand F."/>
            <person name="Pallen M.J."/>
        </authorList>
    </citation>
    <scope>NUCLEOTIDE SEQUENCE</scope>
    <source>
        <strain evidence="2">ChiHjej12B11-7776</strain>
    </source>
</reference>
<comment type="caution">
    <text evidence="2">The sequence shown here is derived from an EMBL/GenBank/DDBJ whole genome shotgun (WGS) entry which is preliminary data.</text>
</comment>
<keyword evidence="1" id="KW-0732">Signal</keyword>
<feature type="signal peptide" evidence="1">
    <location>
        <begin position="1"/>
        <end position="19"/>
    </location>
</feature>
<dbReference type="Gene3D" id="2.170.130.30">
    <property type="match status" value="1"/>
</dbReference>